<protein>
    <submittedName>
        <fullName evidence="2">Uncharacterized protein</fullName>
    </submittedName>
</protein>
<sequence>KHVTWERAAITDVPVTLQLLQRCSLFAEPILGGRGRSPGGSWRQELLEGSGRRAWGAAAAHPVHRGRGAATQTALDLPQPPEGLQKPRRLRAPRTAGPCHRCGLRALTPELWQRPRQAGWARGHIPARRTSGSAGRGLQPPHRLPGPQAAMTPETLVHRAPRSRKWRKEPILQAGGGGPRSSGV</sequence>
<evidence type="ECO:0000313" key="3">
    <source>
        <dbReference type="Proteomes" id="UP000001811"/>
    </source>
</evidence>
<accession>A0A5F9CMW0</accession>
<evidence type="ECO:0000256" key="1">
    <source>
        <dbReference type="SAM" id="MobiDB-lite"/>
    </source>
</evidence>
<dbReference type="InParanoid" id="A0A5F9CMW0"/>
<reference evidence="2" key="3">
    <citation type="submission" date="2025-09" db="UniProtKB">
        <authorList>
            <consortium name="Ensembl"/>
        </authorList>
    </citation>
    <scope>IDENTIFICATION</scope>
    <source>
        <strain evidence="2">Thorbecke</strain>
    </source>
</reference>
<dbReference type="Ensembl" id="ENSOCUT00000006286.3">
    <property type="protein sequence ID" value="ENSOCUP00000034978.1"/>
    <property type="gene ID" value="ENSOCUG00000006287.3"/>
</dbReference>
<dbReference type="GeneTree" id="ENSGT00900000143287"/>
<dbReference type="Proteomes" id="UP000001811">
    <property type="component" value="Chromosome 13"/>
</dbReference>
<organism evidence="2 3">
    <name type="scientific">Oryctolagus cuniculus</name>
    <name type="common">Rabbit</name>
    <dbReference type="NCBI Taxonomy" id="9986"/>
    <lineage>
        <taxon>Eukaryota</taxon>
        <taxon>Metazoa</taxon>
        <taxon>Chordata</taxon>
        <taxon>Craniata</taxon>
        <taxon>Vertebrata</taxon>
        <taxon>Euteleostomi</taxon>
        <taxon>Mammalia</taxon>
        <taxon>Eutheria</taxon>
        <taxon>Euarchontoglires</taxon>
        <taxon>Glires</taxon>
        <taxon>Lagomorpha</taxon>
        <taxon>Leporidae</taxon>
        <taxon>Oryctolagus</taxon>
    </lineage>
</organism>
<reference evidence="2" key="2">
    <citation type="submission" date="2025-08" db="UniProtKB">
        <authorList>
            <consortium name="Ensembl"/>
        </authorList>
    </citation>
    <scope>IDENTIFICATION</scope>
    <source>
        <strain evidence="2">Thorbecke</strain>
    </source>
</reference>
<proteinExistence type="predicted"/>
<dbReference type="EMBL" id="AAGW02000237">
    <property type="status" value="NOT_ANNOTATED_CDS"/>
    <property type="molecule type" value="Genomic_DNA"/>
</dbReference>
<name>A0A5F9CMW0_RABIT</name>
<dbReference type="Bgee" id="ENSOCUG00000006287">
    <property type="expression patterns" value="Expressed in skeletal muscle tissue and 16 other cell types or tissues"/>
</dbReference>
<keyword evidence="3" id="KW-1185">Reference proteome</keyword>
<evidence type="ECO:0000313" key="2">
    <source>
        <dbReference type="Ensembl" id="ENSOCUP00000034978.1"/>
    </source>
</evidence>
<reference evidence="2 3" key="1">
    <citation type="journal article" date="2011" name="Nature">
        <title>A high-resolution map of human evolutionary constraint using 29 mammals.</title>
        <authorList>
            <person name="Lindblad-Toh K."/>
            <person name="Garber M."/>
            <person name="Zuk O."/>
            <person name="Lin M.F."/>
            <person name="Parker B.J."/>
            <person name="Washietl S."/>
            <person name="Kheradpour P."/>
            <person name="Ernst J."/>
            <person name="Jordan G."/>
            <person name="Mauceli E."/>
            <person name="Ward L.D."/>
            <person name="Lowe C.B."/>
            <person name="Holloway A.K."/>
            <person name="Clamp M."/>
            <person name="Gnerre S."/>
            <person name="Alfoldi J."/>
            <person name="Beal K."/>
            <person name="Chang J."/>
            <person name="Clawson H."/>
            <person name="Cuff J."/>
            <person name="Di Palma F."/>
            <person name="Fitzgerald S."/>
            <person name="Flicek P."/>
            <person name="Guttman M."/>
            <person name="Hubisz M.J."/>
            <person name="Jaffe D.B."/>
            <person name="Jungreis I."/>
            <person name="Kent W.J."/>
            <person name="Kostka D."/>
            <person name="Lara M."/>
            <person name="Martins A.L."/>
            <person name="Massingham T."/>
            <person name="Moltke I."/>
            <person name="Raney B.J."/>
            <person name="Rasmussen M.D."/>
            <person name="Robinson J."/>
            <person name="Stark A."/>
            <person name="Vilella A.J."/>
            <person name="Wen J."/>
            <person name="Xie X."/>
            <person name="Zody M.C."/>
            <person name="Baldwin J."/>
            <person name="Bloom T."/>
            <person name="Chin C.W."/>
            <person name="Heiman D."/>
            <person name="Nicol R."/>
            <person name="Nusbaum C."/>
            <person name="Young S."/>
            <person name="Wilkinson J."/>
            <person name="Worley K.C."/>
            <person name="Kovar C.L."/>
            <person name="Muzny D.M."/>
            <person name="Gibbs R.A."/>
            <person name="Cree A."/>
            <person name="Dihn H.H."/>
            <person name="Fowler G."/>
            <person name="Jhangiani S."/>
            <person name="Joshi V."/>
            <person name="Lee S."/>
            <person name="Lewis L.R."/>
            <person name="Nazareth L.V."/>
            <person name="Okwuonu G."/>
            <person name="Santibanez J."/>
            <person name="Warren W.C."/>
            <person name="Mardis E.R."/>
            <person name="Weinstock G.M."/>
            <person name="Wilson R.K."/>
            <person name="Delehaunty K."/>
            <person name="Dooling D."/>
            <person name="Fronik C."/>
            <person name="Fulton L."/>
            <person name="Fulton B."/>
            <person name="Graves T."/>
            <person name="Minx P."/>
            <person name="Sodergren E."/>
            <person name="Birney E."/>
            <person name="Margulies E.H."/>
            <person name="Herrero J."/>
            <person name="Green E.D."/>
            <person name="Haussler D."/>
            <person name="Siepel A."/>
            <person name="Goldman N."/>
            <person name="Pollard K.S."/>
            <person name="Pedersen J.S."/>
            <person name="Lander E.S."/>
            <person name="Kellis M."/>
        </authorList>
    </citation>
    <scope>NUCLEOTIDE SEQUENCE [LARGE SCALE GENOMIC DNA]</scope>
    <source>
        <strain evidence="2 3">Thorbecke inbred</strain>
    </source>
</reference>
<dbReference type="AlphaFoldDB" id="A0A5F9CMW0"/>
<feature type="region of interest" description="Disordered" evidence="1">
    <location>
        <begin position="118"/>
        <end position="184"/>
    </location>
</feature>
<feature type="region of interest" description="Disordered" evidence="1">
    <location>
        <begin position="72"/>
        <end position="97"/>
    </location>
</feature>
<feature type="compositionally biased region" description="Gly residues" evidence="1">
    <location>
        <begin position="174"/>
        <end position="184"/>
    </location>
</feature>